<keyword evidence="11 16" id="KW-0413">Isomerase</keyword>
<evidence type="ECO:0000256" key="10">
    <source>
        <dbReference type="ARBA" id="ARBA00023141"/>
    </source>
</evidence>
<keyword evidence="7 15" id="KW-0028">Amino-acid biosynthesis</keyword>
<evidence type="ECO:0000313" key="22">
    <source>
        <dbReference type="Proteomes" id="UP000191931"/>
    </source>
</evidence>
<dbReference type="UniPathway" id="UPA00035">
    <property type="reaction ID" value="UER00042"/>
</dbReference>
<comment type="similarity">
    <text evidence="15">Belongs to the TrpC family.</text>
</comment>
<comment type="catalytic activity">
    <reaction evidence="1 16">
        <text>N-(5-phospho-beta-D-ribosyl)anthranilate = 1-(2-carboxyphenylamino)-1-deoxy-D-ribulose 5-phosphate</text>
        <dbReference type="Rhea" id="RHEA:21540"/>
        <dbReference type="ChEBI" id="CHEBI:18277"/>
        <dbReference type="ChEBI" id="CHEBI:58613"/>
        <dbReference type="EC" id="5.3.1.24"/>
    </reaction>
</comment>
<dbReference type="AlphaFoldDB" id="A0A1W1HL87"/>
<evidence type="ECO:0000256" key="9">
    <source>
        <dbReference type="ARBA" id="ARBA00022822"/>
    </source>
</evidence>
<dbReference type="Gene3D" id="3.20.20.70">
    <property type="entry name" value="Aldolase class I"/>
    <property type="match status" value="2"/>
</dbReference>
<evidence type="ECO:0000256" key="11">
    <source>
        <dbReference type="ARBA" id="ARBA00023235"/>
    </source>
</evidence>
<organism evidence="21 22">
    <name type="scientific">Desulfamplus magnetovallimortis</name>
    <dbReference type="NCBI Taxonomy" id="1246637"/>
    <lineage>
        <taxon>Bacteria</taxon>
        <taxon>Pseudomonadati</taxon>
        <taxon>Thermodesulfobacteriota</taxon>
        <taxon>Desulfobacteria</taxon>
        <taxon>Desulfobacterales</taxon>
        <taxon>Desulfobacteraceae</taxon>
        <taxon>Desulfamplus</taxon>
    </lineage>
</organism>
<keyword evidence="9 15" id="KW-0822">Tryptophan biosynthesis</keyword>
<dbReference type="SUPFAM" id="SSF51366">
    <property type="entry name" value="Ribulose-phoshate binding barrel"/>
    <property type="match status" value="2"/>
</dbReference>
<dbReference type="InterPro" id="IPR001240">
    <property type="entry name" value="PRAI_dom"/>
</dbReference>
<dbReference type="EC" id="5.3.1.24" evidence="16"/>
<evidence type="ECO:0000256" key="3">
    <source>
        <dbReference type="ARBA" id="ARBA00004664"/>
    </source>
</evidence>
<feature type="coiled-coil region" evidence="17">
    <location>
        <begin position="22"/>
        <end position="49"/>
    </location>
</feature>
<keyword evidence="12 15" id="KW-0456">Lyase</keyword>
<evidence type="ECO:0000256" key="13">
    <source>
        <dbReference type="ARBA" id="ARBA00023268"/>
    </source>
</evidence>
<gene>
    <name evidence="15 21" type="primary">trpC</name>
    <name evidence="16" type="synonym">trpF</name>
    <name evidence="21" type="ORF">MTBBW1_940014</name>
</gene>
<dbReference type="Pfam" id="PF00218">
    <property type="entry name" value="IGPS"/>
    <property type="match status" value="1"/>
</dbReference>
<comment type="similarity">
    <text evidence="16">Belongs to the TrpF family.</text>
</comment>
<dbReference type="EC" id="4.1.1.48" evidence="15"/>
<evidence type="ECO:0000256" key="6">
    <source>
        <dbReference type="ARBA" id="ARBA00009847"/>
    </source>
</evidence>
<dbReference type="InterPro" id="IPR013785">
    <property type="entry name" value="Aldolase_TIM"/>
</dbReference>
<evidence type="ECO:0000313" key="21">
    <source>
        <dbReference type="EMBL" id="SLM33195.1"/>
    </source>
</evidence>
<feature type="domain" description="N-(5'phosphoribosyl) anthranilate isomerase (PRAI)" evidence="20">
    <location>
        <begin position="341"/>
        <end position="543"/>
    </location>
</feature>
<evidence type="ECO:0000256" key="16">
    <source>
        <dbReference type="HAMAP-Rule" id="MF_00135"/>
    </source>
</evidence>
<comment type="similarity">
    <text evidence="5">In the N-terminal section; belongs to the TrpC family.</text>
</comment>
<evidence type="ECO:0000256" key="7">
    <source>
        <dbReference type="ARBA" id="ARBA00022605"/>
    </source>
</evidence>
<evidence type="ECO:0000256" key="5">
    <source>
        <dbReference type="ARBA" id="ARBA00007902"/>
    </source>
</evidence>
<dbReference type="NCBIfam" id="NF001377">
    <property type="entry name" value="PRK00278.2-4"/>
    <property type="match status" value="1"/>
</dbReference>
<dbReference type="CDD" id="cd00331">
    <property type="entry name" value="IGPS"/>
    <property type="match status" value="1"/>
</dbReference>
<accession>A0A1W1HL87</accession>
<keyword evidence="17" id="KW-0175">Coiled coil</keyword>
<comment type="similarity">
    <text evidence="6">In the C-terminal section; belongs to the TrpF family.</text>
</comment>
<dbReference type="PROSITE" id="PS00614">
    <property type="entry name" value="IGPS"/>
    <property type="match status" value="1"/>
</dbReference>
<keyword evidence="22" id="KW-1185">Reference proteome</keyword>
<dbReference type="PANTHER" id="PTHR22854">
    <property type="entry name" value="TRYPTOPHAN BIOSYNTHESIS PROTEIN"/>
    <property type="match status" value="1"/>
</dbReference>
<evidence type="ECO:0000256" key="18">
    <source>
        <dbReference type="SAM" id="MobiDB-lite"/>
    </source>
</evidence>
<feature type="domain" description="Indole-3-glycerol phosphate synthase" evidence="19">
    <location>
        <begin position="41"/>
        <end position="280"/>
    </location>
</feature>
<dbReference type="PANTHER" id="PTHR22854:SF2">
    <property type="entry name" value="INDOLE-3-GLYCEROL-PHOSPHATE SYNTHASE"/>
    <property type="match status" value="1"/>
</dbReference>
<comment type="function">
    <text evidence="14">Bifunctional enzyme that catalyzes two sequential steps of tryptophan biosynthetic pathway. The first reaction is catalyzed by the isomerase, coded by the TrpF domain; the second reaction is catalyzed by the synthase, coded by the TrpC domain.</text>
</comment>
<dbReference type="FunFam" id="3.20.20.70:FF:000024">
    <property type="entry name" value="Indole-3-glycerol phosphate synthase"/>
    <property type="match status" value="1"/>
</dbReference>
<dbReference type="GO" id="GO:0000162">
    <property type="term" value="P:L-tryptophan biosynthetic process"/>
    <property type="evidence" value="ECO:0007669"/>
    <property type="project" value="UniProtKB-UniRule"/>
</dbReference>
<evidence type="ECO:0000256" key="12">
    <source>
        <dbReference type="ARBA" id="ARBA00023239"/>
    </source>
</evidence>
<dbReference type="GO" id="GO:0004640">
    <property type="term" value="F:phosphoribosylanthranilate isomerase activity"/>
    <property type="evidence" value="ECO:0007669"/>
    <property type="project" value="UniProtKB-UniRule"/>
</dbReference>
<evidence type="ECO:0000256" key="1">
    <source>
        <dbReference type="ARBA" id="ARBA00001164"/>
    </source>
</evidence>
<dbReference type="InterPro" id="IPR011060">
    <property type="entry name" value="RibuloseP-bd_barrel"/>
</dbReference>
<dbReference type="HAMAP" id="MF_00135">
    <property type="entry name" value="PRAI"/>
    <property type="match status" value="1"/>
</dbReference>
<dbReference type="InterPro" id="IPR045186">
    <property type="entry name" value="Indole-3-glycerol_P_synth"/>
</dbReference>
<reference evidence="21 22" key="1">
    <citation type="submission" date="2017-03" db="EMBL/GenBank/DDBJ databases">
        <authorList>
            <person name="Afonso C.L."/>
            <person name="Miller P.J."/>
            <person name="Scott M.A."/>
            <person name="Spackman E."/>
            <person name="Goraichik I."/>
            <person name="Dimitrov K.M."/>
            <person name="Suarez D.L."/>
            <person name="Swayne D.E."/>
        </authorList>
    </citation>
    <scope>NUCLEOTIDE SEQUENCE [LARGE SCALE GENOMIC DNA]</scope>
    <source>
        <strain evidence="21">PRJEB14757</strain>
    </source>
</reference>
<comment type="catalytic activity">
    <reaction evidence="2 15">
        <text>1-(2-carboxyphenylamino)-1-deoxy-D-ribulose 5-phosphate + H(+) = (1S,2R)-1-C-(indol-3-yl)glycerol 3-phosphate + CO2 + H2O</text>
        <dbReference type="Rhea" id="RHEA:23476"/>
        <dbReference type="ChEBI" id="CHEBI:15377"/>
        <dbReference type="ChEBI" id="CHEBI:15378"/>
        <dbReference type="ChEBI" id="CHEBI:16526"/>
        <dbReference type="ChEBI" id="CHEBI:58613"/>
        <dbReference type="ChEBI" id="CHEBI:58866"/>
        <dbReference type="EC" id="4.1.1.48"/>
    </reaction>
</comment>
<keyword evidence="10 15" id="KW-0057">Aromatic amino acid biosynthesis</keyword>
<dbReference type="RefSeq" id="WP_245809341.1">
    <property type="nucleotide sequence ID" value="NZ_LT828544.1"/>
</dbReference>
<keyword evidence="8 15" id="KW-0210">Decarboxylase</keyword>
<evidence type="ECO:0000256" key="2">
    <source>
        <dbReference type="ARBA" id="ARBA00001633"/>
    </source>
</evidence>
<dbReference type="Proteomes" id="UP000191931">
    <property type="component" value="Unassembled WGS sequence"/>
</dbReference>
<evidence type="ECO:0000256" key="15">
    <source>
        <dbReference type="HAMAP-Rule" id="MF_00134"/>
    </source>
</evidence>
<dbReference type="CDD" id="cd00405">
    <property type="entry name" value="PRAI"/>
    <property type="match status" value="1"/>
</dbReference>
<evidence type="ECO:0000256" key="17">
    <source>
        <dbReference type="SAM" id="Coils"/>
    </source>
</evidence>
<dbReference type="HAMAP" id="MF_00134_B">
    <property type="entry name" value="IGPS_B"/>
    <property type="match status" value="1"/>
</dbReference>
<feature type="region of interest" description="Disordered" evidence="18">
    <location>
        <begin position="311"/>
        <end position="331"/>
    </location>
</feature>
<keyword evidence="13" id="KW-0511">Multifunctional enzyme</keyword>
<dbReference type="STRING" id="1246637.MTBBW1_940014"/>
<feature type="compositionally biased region" description="Polar residues" evidence="18">
    <location>
        <begin position="312"/>
        <end position="324"/>
    </location>
</feature>
<evidence type="ECO:0000259" key="19">
    <source>
        <dbReference type="Pfam" id="PF00218"/>
    </source>
</evidence>
<evidence type="ECO:0000256" key="14">
    <source>
        <dbReference type="ARBA" id="ARBA00025592"/>
    </source>
</evidence>
<dbReference type="InterPro" id="IPR013798">
    <property type="entry name" value="Indole-3-glycerol_P_synth_dom"/>
</dbReference>
<evidence type="ECO:0000256" key="4">
    <source>
        <dbReference type="ARBA" id="ARBA00004696"/>
    </source>
</evidence>
<name>A0A1W1HL87_9BACT</name>
<dbReference type="GO" id="GO:0004425">
    <property type="term" value="F:indole-3-glycerol-phosphate synthase activity"/>
    <property type="evidence" value="ECO:0007669"/>
    <property type="project" value="UniProtKB-UniRule"/>
</dbReference>
<sequence length="546" mass="60225">MAVSVSGFLREVLSFKKKDLEYARSLISLKEMRNRAENMESELKRKCSGNPLEQKKAIERSFYSAMKRSSHDRAGIIAEIKKASPSKGDIRPDLDPASYAKDYTNAGAAAISVLTESHFFKGTIEDLKAVRSATNLPVLRKDFTISSYQIYEARAYGANSILLITSILTREQLKDYVILTREMGMEPLVEIHSEWEIENALFANAGIIGINNRNLETLKTDTSVAKRVVPFLTQKQIPVEASGISSPGEIQKGMESGIFNFLVGESIVRADNTKEFVQSLVNAGQDAAKNIYDSGNFETAYSKRESVEAQHQKYQIQQNPPENNLTDKKRSNDIQNRRVAVKICGLTVPDEAIACAKAGADAIGLVFYPPSPRNLSIKQAAEITAALPDDIMTTGVFVDEPFEFIMERVRECRLKAVQLHGCEPPELVKRLAEQGIFVIKSLFAAREPCLADAGKYKDADAILVEYGKGVLPGGNAEKWNWELAKSALSGISEKQKVIVAGGISPENVTEAIKLSEPWCIDVSSGVEVSPGRKDIAKVEQMINQIR</sequence>
<dbReference type="Pfam" id="PF00697">
    <property type="entry name" value="PRAI"/>
    <property type="match status" value="1"/>
</dbReference>
<evidence type="ECO:0000259" key="20">
    <source>
        <dbReference type="Pfam" id="PF00697"/>
    </source>
</evidence>
<comment type="pathway">
    <text evidence="4 15">Amino-acid biosynthesis; L-tryptophan biosynthesis; L-tryptophan from chorismate: step 4/5.</text>
</comment>
<proteinExistence type="inferred from homology"/>
<comment type="pathway">
    <text evidence="3 16">Amino-acid biosynthesis; L-tryptophan biosynthesis; L-tryptophan from chorismate: step 3/5.</text>
</comment>
<evidence type="ECO:0000256" key="8">
    <source>
        <dbReference type="ARBA" id="ARBA00022793"/>
    </source>
</evidence>
<protein>
    <recommendedName>
        <fullName evidence="15 16">Multifunctional fusion protein</fullName>
    </recommendedName>
    <domain>
        <recommendedName>
            <fullName evidence="15">Indole-3-glycerol phosphate synthase</fullName>
            <shortName evidence="15">IGPS</shortName>
            <ecNumber evidence="15">4.1.1.48</ecNumber>
        </recommendedName>
    </domain>
    <domain>
        <recommendedName>
            <fullName evidence="16">N-(5'-phosphoribosyl)anthranilate isomerase</fullName>
            <shortName evidence="16">PRAI</shortName>
            <ecNumber evidence="16">5.3.1.24</ecNumber>
        </recommendedName>
    </domain>
</protein>
<dbReference type="EMBL" id="FWEV01000341">
    <property type="protein sequence ID" value="SLM33195.1"/>
    <property type="molecule type" value="Genomic_DNA"/>
</dbReference>
<dbReference type="InterPro" id="IPR001468">
    <property type="entry name" value="Indole-3-GlycerolPSynthase_CS"/>
</dbReference>